<gene>
    <name evidence="1" type="ORF">HPC62_07275</name>
</gene>
<proteinExistence type="predicted"/>
<dbReference type="KEGG" id="theu:HPC62_07275"/>
<dbReference type="AlphaFoldDB" id="A0A6M8BB25"/>
<evidence type="ECO:0000313" key="2">
    <source>
        <dbReference type="Proteomes" id="UP000505210"/>
    </source>
</evidence>
<dbReference type="EMBL" id="CP053661">
    <property type="protein sequence ID" value="QKD82027.1"/>
    <property type="molecule type" value="Genomic_DNA"/>
</dbReference>
<dbReference type="Proteomes" id="UP000505210">
    <property type="component" value="Chromosome"/>
</dbReference>
<sequence>MQTPSLPESNHPLIKSLSHYSDQELLTLLQRHPDAGQYFTALYCRYSPLVYTLIRHSARSPMQADYLFSITWRHLFHELLGLDLSTPGITLQSWIINVTALCINQAELPPAEDIHYSLEASPPPLQCYVERSLDQVSPSQRLMIVMAQTFRWSEPRIAAYLQAEGEHITAAGVKAQLQAGYERLETALPEDIRAIYLAGGNLEAHLHGQQRAQTTTEA</sequence>
<protein>
    <submittedName>
        <fullName evidence="1">Sigma-70 family RNA polymerase sigma factor</fullName>
    </submittedName>
</protein>
<reference evidence="1 2" key="1">
    <citation type="submission" date="2020-05" db="EMBL/GenBank/DDBJ databases">
        <title>Complete genome sequence of of a novel Thermoleptolyngbya strain isolated from hot springs of Ganzi, Sichuan China.</title>
        <authorList>
            <person name="Tang J."/>
            <person name="Daroch M."/>
            <person name="Li L."/>
            <person name="Waleron K."/>
            <person name="Waleron M."/>
            <person name="Waleron M."/>
        </authorList>
    </citation>
    <scope>NUCLEOTIDE SEQUENCE [LARGE SCALE GENOMIC DNA]</scope>
    <source>
        <strain evidence="1 2">PKUAC-SCTA183</strain>
    </source>
</reference>
<organism evidence="1 2">
    <name type="scientific">Thermoleptolyngbya sichuanensis A183</name>
    <dbReference type="NCBI Taxonomy" id="2737172"/>
    <lineage>
        <taxon>Bacteria</taxon>
        <taxon>Bacillati</taxon>
        <taxon>Cyanobacteriota</taxon>
        <taxon>Cyanophyceae</taxon>
        <taxon>Oculatellales</taxon>
        <taxon>Oculatellaceae</taxon>
        <taxon>Thermoleptolyngbya</taxon>
        <taxon>Thermoleptolyngbya sichuanensis</taxon>
    </lineage>
</organism>
<keyword evidence="2" id="KW-1185">Reference proteome</keyword>
<accession>A0A6M8BB25</accession>
<dbReference type="RefSeq" id="WP_172354420.1">
    <property type="nucleotide sequence ID" value="NZ_CP053661.1"/>
</dbReference>
<evidence type="ECO:0000313" key="1">
    <source>
        <dbReference type="EMBL" id="QKD82027.1"/>
    </source>
</evidence>
<name>A0A6M8BB25_9CYAN</name>